<keyword evidence="1" id="KW-0732">Signal</keyword>
<dbReference type="GO" id="GO:0008374">
    <property type="term" value="F:O-acyltransferase activity"/>
    <property type="evidence" value="ECO:0007669"/>
    <property type="project" value="InterPro"/>
</dbReference>
<dbReference type="InterPro" id="IPR029058">
    <property type="entry name" value="AB_hydrolase_fold"/>
</dbReference>
<protein>
    <recommendedName>
        <fullName evidence="4">Group XV phospholipase A2</fullName>
    </recommendedName>
</protein>
<reference evidence="2 3" key="1">
    <citation type="journal article" date="2022" name="Nat. Ecol. Evol.">
        <title>A masculinizing supergene underlies an exaggerated male reproductive morph in a spider.</title>
        <authorList>
            <person name="Hendrickx F."/>
            <person name="De Corte Z."/>
            <person name="Sonet G."/>
            <person name="Van Belleghem S.M."/>
            <person name="Kostlbacher S."/>
            <person name="Vangestel C."/>
        </authorList>
    </citation>
    <scope>NUCLEOTIDE SEQUENCE [LARGE SCALE GENOMIC DNA]</scope>
    <source>
        <strain evidence="2">W744_W776</strain>
    </source>
</reference>
<feature type="chain" id="PRO_5043854496" description="Group XV phospholipase A2" evidence="1">
    <location>
        <begin position="30"/>
        <end position="822"/>
    </location>
</feature>
<sequence length="822" mass="92984">MICRFSPCLIAASFVFISLLLESPTGGHAFRINKRQAPKPSPVILVPGDGGTQLEAKLDKPETVHYFCNKKTDNYFNLWLNLELLVPYVVDCWVDNMRLVYDNETRTTSNAPGVDIRVPNFGNTSSVDWLDPSQISPSSYFVNIIQMLVTEGYKSGVNVRGAPYDFRKAPNELTDYFNSVKSLTEETFKINDNTKITFVCHSMGCPVMSYFFNQQTQEWKDTHVKALVSLGGAWGGAVKAMKTFASGENLGVFVISQINVRTEQRTSPSLSYMMPSDLLWGPNETLMITDKKNYTVRDFYDFFKDIEFPVGYEMLKDIYDIAHTGLNAPGVEIHCIHGVNVTNTIERLDFRDTSHFPDNPKLILGDGDGTVNVRSLQACTRWTGKQAQKIYHVPLNNVDHMGILADIHVLDYIKFMFGGKALATRSVTPIYIWCPMVGFFVASILTLSVVGLTLLLQFHSVAAEDTTHKKSPTKILSPIILVPGVGGSQLEAKLNKPKKVHYFCEQRTESYFNLWLNPHLLFPPLLDCWVDNMRLYYNHSSRTTFNTPGVDIRVPGFGNTTSIEWLDPSGKIPPHEFREYYASLKHLIEETYEKNSRTKVTLICHSMGCPITSYFLGQRWKSWKKKYIKGLVSLGGAFGGAVKAMKVIASGENLGIMVVSSTTLRVEQRSPSLSYMMPSGRVWGAEDQLAFTNDRNYTVKDYEQFFKDINFTTGYEMYKDTYRIAEKGLDAPGVEVVCFHGVGLKTPERLDFRKKGSLPNKPKVIYGDGDGTVNTKSLESCKRWIGKQSQKVYHFSIPKIEHMKILSFKPVLEYIKYFVTTW</sequence>
<organism evidence="2 3">
    <name type="scientific">Oedothorax gibbosus</name>
    <dbReference type="NCBI Taxonomy" id="931172"/>
    <lineage>
        <taxon>Eukaryota</taxon>
        <taxon>Metazoa</taxon>
        <taxon>Ecdysozoa</taxon>
        <taxon>Arthropoda</taxon>
        <taxon>Chelicerata</taxon>
        <taxon>Arachnida</taxon>
        <taxon>Araneae</taxon>
        <taxon>Araneomorphae</taxon>
        <taxon>Entelegynae</taxon>
        <taxon>Araneoidea</taxon>
        <taxon>Linyphiidae</taxon>
        <taxon>Erigoninae</taxon>
        <taxon>Oedothorax</taxon>
    </lineage>
</organism>
<evidence type="ECO:0000256" key="1">
    <source>
        <dbReference type="SAM" id="SignalP"/>
    </source>
</evidence>
<dbReference type="Gene3D" id="3.40.50.1820">
    <property type="entry name" value="alpha/beta hydrolase"/>
    <property type="match status" value="4"/>
</dbReference>
<keyword evidence="3" id="KW-1185">Reference proteome</keyword>
<feature type="signal peptide" evidence="1">
    <location>
        <begin position="1"/>
        <end position="29"/>
    </location>
</feature>
<dbReference type="GO" id="GO:0006629">
    <property type="term" value="P:lipid metabolic process"/>
    <property type="evidence" value="ECO:0007669"/>
    <property type="project" value="InterPro"/>
</dbReference>
<accession>A0AAV6W263</accession>
<dbReference type="PANTHER" id="PTHR11440">
    <property type="entry name" value="LECITHIN-CHOLESTEROL ACYLTRANSFERASE-RELATED"/>
    <property type="match status" value="1"/>
</dbReference>
<dbReference type="EMBL" id="JAFNEN010000004">
    <property type="protein sequence ID" value="KAG8201534.1"/>
    <property type="molecule type" value="Genomic_DNA"/>
</dbReference>
<dbReference type="AlphaFoldDB" id="A0AAV6W263"/>
<evidence type="ECO:0000313" key="3">
    <source>
        <dbReference type="Proteomes" id="UP000827092"/>
    </source>
</evidence>
<dbReference type="InterPro" id="IPR003386">
    <property type="entry name" value="LACT/PDAT_acylTrfase"/>
</dbReference>
<evidence type="ECO:0000313" key="2">
    <source>
        <dbReference type="EMBL" id="KAG8201534.1"/>
    </source>
</evidence>
<comment type="caution">
    <text evidence="2">The sequence shown here is derived from an EMBL/GenBank/DDBJ whole genome shotgun (WGS) entry which is preliminary data.</text>
</comment>
<dbReference type="Pfam" id="PF02450">
    <property type="entry name" value="LCAT"/>
    <property type="match status" value="3"/>
</dbReference>
<dbReference type="Proteomes" id="UP000827092">
    <property type="component" value="Unassembled WGS sequence"/>
</dbReference>
<dbReference type="SUPFAM" id="SSF53474">
    <property type="entry name" value="alpha/beta-Hydrolases"/>
    <property type="match status" value="2"/>
</dbReference>
<gene>
    <name evidence="2" type="ORF">JTE90_011209</name>
</gene>
<proteinExistence type="predicted"/>
<name>A0AAV6W263_9ARAC</name>
<evidence type="ECO:0008006" key="4">
    <source>
        <dbReference type="Google" id="ProtNLM"/>
    </source>
</evidence>